<dbReference type="EMBL" id="VSRR010016377">
    <property type="protein sequence ID" value="MPC59233.1"/>
    <property type="molecule type" value="Genomic_DNA"/>
</dbReference>
<feature type="region of interest" description="Disordered" evidence="1">
    <location>
        <begin position="14"/>
        <end position="86"/>
    </location>
</feature>
<organism evidence="2 3">
    <name type="scientific">Portunus trituberculatus</name>
    <name type="common">Swimming crab</name>
    <name type="synonym">Neptunus trituberculatus</name>
    <dbReference type="NCBI Taxonomy" id="210409"/>
    <lineage>
        <taxon>Eukaryota</taxon>
        <taxon>Metazoa</taxon>
        <taxon>Ecdysozoa</taxon>
        <taxon>Arthropoda</taxon>
        <taxon>Crustacea</taxon>
        <taxon>Multicrustacea</taxon>
        <taxon>Malacostraca</taxon>
        <taxon>Eumalacostraca</taxon>
        <taxon>Eucarida</taxon>
        <taxon>Decapoda</taxon>
        <taxon>Pleocyemata</taxon>
        <taxon>Brachyura</taxon>
        <taxon>Eubrachyura</taxon>
        <taxon>Portunoidea</taxon>
        <taxon>Portunidae</taxon>
        <taxon>Portuninae</taxon>
        <taxon>Portunus</taxon>
    </lineage>
</organism>
<gene>
    <name evidence="2" type="ORF">E2C01_053249</name>
</gene>
<protein>
    <submittedName>
        <fullName evidence="2">Uncharacterized protein</fullName>
    </submittedName>
</protein>
<evidence type="ECO:0000313" key="2">
    <source>
        <dbReference type="EMBL" id="MPC59233.1"/>
    </source>
</evidence>
<evidence type="ECO:0000256" key="1">
    <source>
        <dbReference type="SAM" id="MobiDB-lite"/>
    </source>
</evidence>
<feature type="compositionally biased region" description="Polar residues" evidence="1">
    <location>
        <begin position="67"/>
        <end position="76"/>
    </location>
</feature>
<name>A0A5B7GNT5_PORTR</name>
<dbReference type="AlphaFoldDB" id="A0A5B7GNT5"/>
<dbReference type="Proteomes" id="UP000324222">
    <property type="component" value="Unassembled WGS sequence"/>
</dbReference>
<reference evidence="2 3" key="1">
    <citation type="submission" date="2019-05" db="EMBL/GenBank/DDBJ databases">
        <title>Another draft genome of Portunus trituberculatus and its Hox gene families provides insights of decapod evolution.</title>
        <authorList>
            <person name="Jeong J.-H."/>
            <person name="Song I."/>
            <person name="Kim S."/>
            <person name="Choi T."/>
            <person name="Kim D."/>
            <person name="Ryu S."/>
            <person name="Kim W."/>
        </authorList>
    </citation>
    <scope>NUCLEOTIDE SEQUENCE [LARGE SCALE GENOMIC DNA]</scope>
    <source>
        <tissue evidence="2">Muscle</tissue>
    </source>
</reference>
<accession>A0A5B7GNT5</accession>
<comment type="caution">
    <text evidence="2">The sequence shown here is derived from an EMBL/GenBank/DDBJ whole genome shotgun (WGS) entry which is preliminary data.</text>
</comment>
<proteinExistence type="predicted"/>
<sequence>MSCDELNFLSGPRRPFTRRTLARRREGLQSPDTCPPCLDTRTASHPPCPGTCSLSPTSPSLPTASAHLTSPQQHSPVPSAFLSVSPLTPHQSPSLFYQHLTCLDRSRPYLTCASVSGGGGGGGGGGESDSVGCA</sequence>
<keyword evidence="3" id="KW-1185">Reference proteome</keyword>
<feature type="compositionally biased region" description="Low complexity" evidence="1">
    <location>
        <begin position="50"/>
        <end position="66"/>
    </location>
</feature>
<evidence type="ECO:0000313" key="3">
    <source>
        <dbReference type="Proteomes" id="UP000324222"/>
    </source>
</evidence>